<keyword evidence="1" id="KW-0472">Membrane</keyword>
<evidence type="ECO:0000313" key="2">
    <source>
        <dbReference type="EMBL" id="KIC56197.1"/>
    </source>
</evidence>
<keyword evidence="1" id="KW-1133">Transmembrane helix</keyword>
<keyword evidence="1" id="KW-0812">Transmembrane</keyword>
<dbReference type="AlphaFoldDB" id="A0A0B4CIA9"/>
<dbReference type="Proteomes" id="UP000031166">
    <property type="component" value="Unassembled WGS sequence"/>
</dbReference>
<sequence>MRLRIAGRPSRRLHQPRRRIYNLKMKFLVLFALTFAYSFALLLLNEAAPPPLPHMLTVALCGAIGASLANATWWLLERNLLRKPTH</sequence>
<organism evidence="2 3">
    <name type="scientific">Brevundimonas nasdae</name>
    <dbReference type="NCBI Taxonomy" id="172043"/>
    <lineage>
        <taxon>Bacteria</taxon>
        <taxon>Pseudomonadati</taxon>
        <taxon>Pseudomonadota</taxon>
        <taxon>Alphaproteobacteria</taxon>
        <taxon>Caulobacterales</taxon>
        <taxon>Caulobacteraceae</taxon>
        <taxon>Brevundimonas</taxon>
    </lineage>
</organism>
<name>A0A0B4CIA9_9CAUL</name>
<reference evidence="2 3" key="1">
    <citation type="submission" date="2014-12" db="EMBL/GenBank/DDBJ databases">
        <title>Genome sequencing of Brevundimonas nasdae TPW30.</title>
        <authorList>
            <person name="Tan P.W."/>
            <person name="Chan K.-G."/>
        </authorList>
    </citation>
    <scope>NUCLEOTIDE SEQUENCE [LARGE SCALE GENOMIC DNA]</scope>
    <source>
        <strain evidence="2 3">TPW30</strain>
    </source>
</reference>
<accession>A0A0B4CIA9</accession>
<feature type="transmembrane region" description="Helical" evidence="1">
    <location>
        <begin position="57"/>
        <end position="76"/>
    </location>
</feature>
<proteinExistence type="predicted"/>
<comment type="caution">
    <text evidence="2">The sequence shown here is derived from an EMBL/GenBank/DDBJ whole genome shotgun (WGS) entry which is preliminary data.</text>
</comment>
<evidence type="ECO:0000256" key="1">
    <source>
        <dbReference type="SAM" id="Phobius"/>
    </source>
</evidence>
<protein>
    <submittedName>
        <fullName evidence="2">Uncharacterized protein</fullName>
    </submittedName>
</protein>
<evidence type="ECO:0000313" key="3">
    <source>
        <dbReference type="Proteomes" id="UP000031166"/>
    </source>
</evidence>
<dbReference type="STRING" id="172043.RM53_12820"/>
<gene>
    <name evidence="2" type="ORF">RM53_12820</name>
</gene>
<dbReference type="EMBL" id="JWSY01000024">
    <property type="protein sequence ID" value="KIC56197.1"/>
    <property type="molecule type" value="Genomic_DNA"/>
</dbReference>